<keyword evidence="1" id="KW-0472">Membrane</keyword>
<evidence type="ECO:0000256" key="1">
    <source>
        <dbReference type="SAM" id="Phobius"/>
    </source>
</evidence>
<dbReference type="AlphaFoldDB" id="A0A0M9BM76"/>
<accession>A0A0M9BM76</accession>
<proteinExistence type="predicted"/>
<dbReference type="GO" id="GO:0009247">
    <property type="term" value="P:glycolipid biosynthetic process"/>
    <property type="evidence" value="ECO:0007669"/>
    <property type="project" value="InterPro"/>
</dbReference>
<dbReference type="GO" id="GO:0016758">
    <property type="term" value="F:hexosyltransferase activity"/>
    <property type="evidence" value="ECO:0007669"/>
    <property type="project" value="InterPro"/>
</dbReference>
<name>A0A0M9BM76_9BACL</name>
<dbReference type="EMBL" id="LITU01000065">
    <property type="protein sequence ID" value="KOY15043.1"/>
    <property type="molecule type" value="Genomic_DNA"/>
</dbReference>
<protein>
    <recommendedName>
        <fullName evidence="2">Diacylglycerol glucosyltransferase N-terminal domain-containing protein</fullName>
    </recommendedName>
</protein>
<dbReference type="GO" id="GO:0016020">
    <property type="term" value="C:membrane"/>
    <property type="evidence" value="ECO:0007669"/>
    <property type="project" value="GOC"/>
</dbReference>
<dbReference type="Pfam" id="PF06925">
    <property type="entry name" value="MGDG_synth"/>
    <property type="match status" value="1"/>
</dbReference>
<keyword evidence="4" id="KW-1185">Reference proteome</keyword>
<evidence type="ECO:0000259" key="2">
    <source>
        <dbReference type="Pfam" id="PF06925"/>
    </source>
</evidence>
<feature type="domain" description="Diacylglycerol glucosyltransferase N-terminal" evidence="2">
    <location>
        <begin position="14"/>
        <end position="85"/>
    </location>
</feature>
<sequence>MTRDSNPSVPVNRYLNGFVRREMLETIGRFRPDDINNTFPFDVVSQRECDHNARTFTVITDYALHSRWIHPDTHKYYVAMKYSVKCFGFLLLLGLVIYIIHLLRTGDAERIIALIRQYHILSFVAVLLFQILLNVLGKSPL</sequence>
<feature type="transmembrane region" description="Helical" evidence="1">
    <location>
        <begin position="115"/>
        <end position="136"/>
    </location>
</feature>
<evidence type="ECO:0000313" key="4">
    <source>
        <dbReference type="Proteomes" id="UP000037688"/>
    </source>
</evidence>
<evidence type="ECO:0000313" key="3">
    <source>
        <dbReference type="EMBL" id="KOY15043.1"/>
    </source>
</evidence>
<keyword evidence="1" id="KW-1133">Transmembrane helix</keyword>
<reference evidence="3 4" key="1">
    <citation type="submission" date="2015-08" db="EMBL/GenBank/DDBJ databases">
        <title>Draft genome sequence of cellulolytic and xylanolytic Paenibacillus sp. A59, isolated from a decaying forest soil from Patagonia, Argentina.</title>
        <authorList>
            <person name="Ghio S."/>
            <person name="Caceres A.M."/>
            <person name="Talia P."/>
            <person name="Grasso D."/>
            <person name="Campos E."/>
        </authorList>
    </citation>
    <scope>NUCLEOTIDE SEQUENCE [LARGE SCALE GENOMIC DNA]</scope>
    <source>
        <strain evidence="3 4">A59</strain>
    </source>
</reference>
<dbReference type="InterPro" id="IPR009695">
    <property type="entry name" value="Diacylglyc_glucosyltr_N"/>
</dbReference>
<keyword evidence="1" id="KW-0812">Transmembrane</keyword>
<dbReference type="Proteomes" id="UP000037688">
    <property type="component" value="Unassembled WGS sequence"/>
</dbReference>
<comment type="caution">
    <text evidence="3">The sequence shown here is derived from an EMBL/GenBank/DDBJ whole genome shotgun (WGS) entry which is preliminary data.</text>
</comment>
<feature type="transmembrane region" description="Helical" evidence="1">
    <location>
        <begin position="82"/>
        <end position="103"/>
    </location>
</feature>
<gene>
    <name evidence="3" type="ORF">AMS66_17425</name>
</gene>
<dbReference type="PATRIC" id="fig|1705561.3.peg.3578"/>
<organism evidence="3 4">
    <name type="scientific">Paenibacillus xylanivorans</name>
    <dbReference type="NCBI Taxonomy" id="1705561"/>
    <lineage>
        <taxon>Bacteria</taxon>
        <taxon>Bacillati</taxon>
        <taxon>Bacillota</taxon>
        <taxon>Bacilli</taxon>
        <taxon>Bacillales</taxon>
        <taxon>Paenibacillaceae</taxon>
        <taxon>Paenibacillus</taxon>
    </lineage>
</organism>